<name>A0A8S2RV23_9BILA</name>
<evidence type="ECO:0008006" key="6">
    <source>
        <dbReference type="Google" id="ProtNLM"/>
    </source>
</evidence>
<dbReference type="EMBL" id="CAJNOK010024825">
    <property type="protein sequence ID" value="CAF1382172.1"/>
    <property type="molecule type" value="Genomic_DNA"/>
</dbReference>
<feature type="non-terminal residue" evidence="4">
    <location>
        <position position="1"/>
    </location>
</feature>
<evidence type="ECO:0000256" key="1">
    <source>
        <dbReference type="ARBA" id="ARBA00023054"/>
    </source>
</evidence>
<evidence type="ECO:0000256" key="2">
    <source>
        <dbReference type="SAM" id="Coils"/>
    </source>
</evidence>
<reference evidence="4" key="1">
    <citation type="submission" date="2021-02" db="EMBL/GenBank/DDBJ databases">
        <authorList>
            <person name="Nowell W R."/>
        </authorList>
    </citation>
    <scope>NUCLEOTIDE SEQUENCE</scope>
</reference>
<protein>
    <recommendedName>
        <fullName evidence="6">Structural maintenance of chromosomes protein 5</fullName>
    </recommendedName>
</protein>
<dbReference type="Proteomes" id="UP000682733">
    <property type="component" value="Unassembled WGS sequence"/>
</dbReference>
<comment type="caution">
    <text evidence="4">The sequence shown here is derived from an EMBL/GenBank/DDBJ whole genome shotgun (WGS) entry which is preliminary data.</text>
</comment>
<dbReference type="GO" id="GO:0000724">
    <property type="term" value="P:double-strand break repair via homologous recombination"/>
    <property type="evidence" value="ECO:0007669"/>
    <property type="project" value="TreeGrafter"/>
</dbReference>
<evidence type="ECO:0000313" key="4">
    <source>
        <dbReference type="EMBL" id="CAF4190577.1"/>
    </source>
</evidence>
<proteinExistence type="predicted"/>
<gene>
    <name evidence="3" type="ORF">OVA965_LOCUS32162</name>
    <name evidence="4" type="ORF">TMI583_LOCUS33017</name>
</gene>
<dbReference type="GO" id="GO:0003697">
    <property type="term" value="F:single-stranded DNA binding"/>
    <property type="evidence" value="ECO:0007669"/>
    <property type="project" value="TreeGrafter"/>
</dbReference>
<dbReference type="PANTHER" id="PTHR45916:SF1">
    <property type="entry name" value="STRUCTURAL MAINTENANCE OF CHROMOSOMES PROTEIN 5"/>
    <property type="match status" value="1"/>
</dbReference>
<sequence>QRLGQNISKQGRIELKRKAVRYGEFKAYLKYQDRVSMYQRSVQAWEKFKVIRTEIKLKLRSSQERMNEWSQNVEKSDEVYKIKLEQTKAQNPSLANSINTLIENHRDEIEKIRKQLRNKKDEEKQRMENVQDISAQIEKLYHQLGTLDQNSNDNQSLDVEWNRLEKQRNRLIQESHGLRLRGEQINDDLRKLHTQQADKQCELESIQSIRLQHLQLSDPDSYKAVIWYRNNKNLFRKCVYEPMILSLNIENQNMANYVEFIIPKRDLTAMFIFEDTDDMKLFINECHTKQNLVVHVSAIPQLTLQDFKTQAQPIAKLKCYGITNYLLDVVNDSDPVLCYLCETTKMHLIPIADESALESIDSLINNKELGFTSFFMKNFCYRIVTSCYSKQISSTNVQVQTHSFLTDSVNQQRIQQLENDFLSITQEQNQLRNDYRTNQDEMHRVGKELDAVEQRKIVMNNIRNERTGAERKINEKQKLLAWYENTKLDMANEEHFSHEKEEKIHQDTLKKLVDHCGYLNYHQCVDLMIESVRLAVSRYEHEKAKADLEENTQNFNKIQLEGVTKQNEMKISEIETRIWARIITELFEIPLPGNLSLFMNQILGQIKLVFHMYPEDKILSKLPIISLTNTDQGRIATNKTSAQLQIITFDDGLTLSEVIS</sequence>
<organism evidence="4 5">
    <name type="scientific">Didymodactylos carnosus</name>
    <dbReference type="NCBI Taxonomy" id="1234261"/>
    <lineage>
        <taxon>Eukaryota</taxon>
        <taxon>Metazoa</taxon>
        <taxon>Spiralia</taxon>
        <taxon>Gnathifera</taxon>
        <taxon>Rotifera</taxon>
        <taxon>Eurotatoria</taxon>
        <taxon>Bdelloidea</taxon>
        <taxon>Philodinida</taxon>
        <taxon>Philodinidae</taxon>
        <taxon>Didymodactylos</taxon>
    </lineage>
</organism>
<accession>A0A8S2RV23</accession>
<dbReference type="Proteomes" id="UP000677228">
    <property type="component" value="Unassembled WGS sequence"/>
</dbReference>
<dbReference type="AlphaFoldDB" id="A0A8S2RV23"/>
<evidence type="ECO:0000313" key="5">
    <source>
        <dbReference type="Proteomes" id="UP000682733"/>
    </source>
</evidence>
<dbReference type="PANTHER" id="PTHR45916">
    <property type="entry name" value="STRUCTURAL MAINTENANCE OF CHROMOSOMES PROTEIN 5"/>
    <property type="match status" value="1"/>
</dbReference>
<feature type="coiled-coil region" evidence="2">
    <location>
        <begin position="95"/>
        <end position="174"/>
    </location>
</feature>
<evidence type="ECO:0000313" key="3">
    <source>
        <dbReference type="EMBL" id="CAF1382172.1"/>
    </source>
</evidence>
<dbReference type="EMBL" id="CAJOBA010046519">
    <property type="protein sequence ID" value="CAF4190577.1"/>
    <property type="molecule type" value="Genomic_DNA"/>
</dbReference>
<dbReference type="GO" id="GO:0030915">
    <property type="term" value="C:Smc5-Smc6 complex"/>
    <property type="evidence" value="ECO:0007669"/>
    <property type="project" value="TreeGrafter"/>
</dbReference>
<keyword evidence="1 2" id="KW-0175">Coiled coil</keyword>
<dbReference type="GO" id="GO:0005634">
    <property type="term" value="C:nucleus"/>
    <property type="evidence" value="ECO:0007669"/>
    <property type="project" value="TreeGrafter"/>
</dbReference>